<sequence length="146" mass="15739">MRELNCRSTELLSLSEAAKKKKAMLEETAMRCKQSIIGGGGSAGQSQTLLWDANVEDLNLEELMRLKVSLEELKMSVGRRAEKINSETAARSLYSVRNGGNANAGFVTAGPFGMSYGHEEPAYFIPAASSSAHHHGAFGCGTYGFF</sequence>
<dbReference type="Proteomes" id="UP001085076">
    <property type="component" value="Miscellaneous, Linkage group lg01"/>
</dbReference>
<keyword evidence="2" id="KW-1185">Reference proteome</keyword>
<protein>
    <submittedName>
        <fullName evidence="1">Uncharacterized protein</fullName>
    </submittedName>
</protein>
<accession>A0A9D5D666</accession>
<comment type="caution">
    <text evidence="1">The sequence shown here is derived from an EMBL/GenBank/DDBJ whole genome shotgun (WGS) entry which is preliminary data.</text>
</comment>
<evidence type="ECO:0000313" key="2">
    <source>
        <dbReference type="Proteomes" id="UP001085076"/>
    </source>
</evidence>
<reference evidence="1" key="1">
    <citation type="submission" date="2021-03" db="EMBL/GenBank/DDBJ databases">
        <authorList>
            <person name="Li Z."/>
            <person name="Yang C."/>
        </authorList>
    </citation>
    <scope>NUCLEOTIDE SEQUENCE</scope>
    <source>
        <strain evidence="1">Dzin_1.0</strain>
        <tissue evidence="1">Leaf</tissue>
    </source>
</reference>
<reference evidence="1" key="2">
    <citation type="journal article" date="2022" name="Hortic Res">
        <title>The genome of Dioscorea zingiberensis sheds light on the biosynthesis, origin and evolution of the medicinally important diosgenin saponins.</title>
        <authorList>
            <person name="Li Y."/>
            <person name="Tan C."/>
            <person name="Li Z."/>
            <person name="Guo J."/>
            <person name="Li S."/>
            <person name="Chen X."/>
            <person name="Wang C."/>
            <person name="Dai X."/>
            <person name="Yang H."/>
            <person name="Song W."/>
            <person name="Hou L."/>
            <person name="Xu J."/>
            <person name="Tong Z."/>
            <person name="Xu A."/>
            <person name="Yuan X."/>
            <person name="Wang W."/>
            <person name="Yang Q."/>
            <person name="Chen L."/>
            <person name="Sun Z."/>
            <person name="Wang K."/>
            <person name="Pan B."/>
            <person name="Chen J."/>
            <person name="Bao Y."/>
            <person name="Liu F."/>
            <person name="Qi X."/>
            <person name="Gang D.R."/>
            <person name="Wen J."/>
            <person name="Li J."/>
        </authorList>
    </citation>
    <scope>NUCLEOTIDE SEQUENCE</scope>
    <source>
        <strain evidence="1">Dzin_1.0</strain>
    </source>
</reference>
<dbReference type="EMBL" id="JAGGNH010000001">
    <property type="protein sequence ID" value="KAJ0985192.1"/>
    <property type="molecule type" value="Genomic_DNA"/>
</dbReference>
<proteinExistence type="predicted"/>
<organism evidence="1 2">
    <name type="scientific">Dioscorea zingiberensis</name>
    <dbReference type="NCBI Taxonomy" id="325984"/>
    <lineage>
        <taxon>Eukaryota</taxon>
        <taxon>Viridiplantae</taxon>
        <taxon>Streptophyta</taxon>
        <taxon>Embryophyta</taxon>
        <taxon>Tracheophyta</taxon>
        <taxon>Spermatophyta</taxon>
        <taxon>Magnoliopsida</taxon>
        <taxon>Liliopsida</taxon>
        <taxon>Dioscoreales</taxon>
        <taxon>Dioscoreaceae</taxon>
        <taxon>Dioscorea</taxon>
    </lineage>
</organism>
<dbReference type="AlphaFoldDB" id="A0A9D5D666"/>
<gene>
    <name evidence="1" type="ORF">J5N97_003548</name>
</gene>
<evidence type="ECO:0000313" key="1">
    <source>
        <dbReference type="EMBL" id="KAJ0985192.1"/>
    </source>
</evidence>
<name>A0A9D5D666_9LILI</name>